<dbReference type="Proteomes" id="UP001212997">
    <property type="component" value="Unassembled WGS sequence"/>
</dbReference>
<name>A0AAD5YDH2_9APHY</name>
<dbReference type="EMBL" id="JANAWD010000264">
    <property type="protein sequence ID" value="KAJ3482636.1"/>
    <property type="molecule type" value="Genomic_DNA"/>
</dbReference>
<sequence length="404" mass="46575">MQSCKLPIELCESVVDCLSGSGHNPTLFEYAETLESNPTLNACSLVQLRTSIQAHAFLDAVRHCSHKAQLVQYLGISLVPLPSSLSSSEPWHDRREVKPTTIPPCYYDWIYKVLIQLPHLLVNLSTLALFELPTLHPRFIRLVSRFKTVKGLTLWALNNQSFSEINQVINHLPQLKSIYFCYSTWRQPVRFFPSHRLRLEQVACLPSKYVETDMLDWLGSLQCLSGLRYLQWIPQATDIASENKLHHLLQRCRHTLRYLDLQPNGAEIFGSLSLFSHLELEYLTIWIPSSPFPNDISLFSSHITQILSPSLVYLNIGSFQNLNFESLATSKSHWKDIDDALNDRKFNRLAYFIMSLSSVYPRHLNHKTLRATFKTILPKSYQRGILWVAKGSYDERHRGEHSPE</sequence>
<evidence type="ECO:0000313" key="2">
    <source>
        <dbReference type="Proteomes" id="UP001212997"/>
    </source>
</evidence>
<gene>
    <name evidence="1" type="ORF">NLI96_g6853</name>
</gene>
<reference evidence="1" key="1">
    <citation type="submission" date="2022-07" db="EMBL/GenBank/DDBJ databases">
        <title>Genome Sequence of Physisporinus lineatus.</title>
        <authorList>
            <person name="Buettner E."/>
        </authorList>
    </citation>
    <scope>NUCLEOTIDE SEQUENCE</scope>
    <source>
        <strain evidence="1">VT162</strain>
    </source>
</reference>
<proteinExistence type="predicted"/>
<organism evidence="1 2">
    <name type="scientific">Meripilus lineatus</name>
    <dbReference type="NCBI Taxonomy" id="2056292"/>
    <lineage>
        <taxon>Eukaryota</taxon>
        <taxon>Fungi</taxon>
        <taxon>Dikarya</taxon>
        <taxon>Basidiomycota</taxon>
        <taxon>Agaricomycotina</taxon>
        <taxon>Agaricomycetes</taxon>
        <taxon>Polyporales</taxon>
        <taxon>Meripilaceae</taxon>
        <taxon>Meripilus</taxon>
    </lineage>
</organism>
<comment type="caution">
    <text evidence="1">The sequence shown here is derived from an EMBL/GenBank/DDBJ whole genome shotgun (WGS) entry which is preliminary data.</text>
</comment>
<dbReference type="AlphaFoldDB" id="A0AAD5YDH2"/>
<evidence type="ECO:0008006" key="3">
    <source>
        <dbReference type="Google" id="ProtNLM"/>
    </source>
</evidence>
<protein>
    <recommendedName>
        <fullName evidence="3">F-box domain-containing protein</fullName>
    </recommendedName>
</protein>
<keyword evidence="2" id="KW-1185">Reference proteome</keyword>
<accession>A0AAD5YDH2</accession>
<evidence type="ECO:0000313" key="1">
    <source>
        <dbReference type="EMBL" id="KAJ3482636.1"/>
    </source>
</evidence>